<dbReference type="AlphaFoldDB" id="A0A840PPL1"/>
<dbReference type="InterPro" id="IPR052209">
    <property type="entry name" value="CbiZ"/>
</dbReference>
<comment type="caution">
    <text evidence="1">The sequence shown here is derived from an EMBL/GenBank/DDBJ whole genome shotgun (WGS) entry which is preliminary data.</text>
</comment>
<keyword evidence="2" id="KW-1185">Reference proteome</keyword>
<dbReference type="Proteomes" id="UP000557217">
    <property type="component" value="Unassembled WGS sequence"/>
</dbReference>
<name>A0A840PPL1_URETH</name>
<sequence length="226" mass="24978">MITLECIKNYGEFIAIEANEPMRTFSSAMHNPGYGHYQYFINRTVDKSYFPQDAHEEMKQFLLSKGFPLDKTVAMMTAVDMKFAFSRFYEEGETSIVLLVTAGLSNAVDVTKSHAYSYKPANGTINIFIFINGYLTDEALIQALCCAIEVKTKVLAERNIIDSNSGTIATGTSTDSVCIASTQKGEFHEYGGSITKLGSFVGKALYETLTMAVDEYIAYTKGISKT</sequence>
<dbReference type="EMBL" id="JACHGZ010000001">
    <property type="protein sequence ID" value="MBB5147787.1"/>
    <property type="molecule type" value="Genomic_DNA"/>
</dbReference>
<dbReference type="RefSeq" id="WP_016836846.1">
    <property type="nucleotide sequence ID" value="NZ_JAAXPW010000001.1"/>
</dbReference>
<dbReference type="GO" id="GO:0005524">
    <property type="term" value="F:ATP binding"/>
    <property type="evidence" value="ECO:0007669"/>
    <property type="project" value="UniProtKB-KW"/>
</dbReference>
<keyword evidence="1" id="KW-0067">ATP-binding</keyword>
<evidence type="ECO:0000313" key="2">
    <source>
        <dbReference type="Proteomes" id="UP000557217"/>
    </source>
</evidence>
<organism evidence="1 2">
    <name type="scientific">Ureibacillus thermosphaericus</name>
    <dbReference type="NCBI Taxonomy" id="51173"/>
    <lineage>
        <taxon>Bacteria</taxon>
        <taxon>Bacillati</taxon>
        <taxon>Bacillota</taxon>
        <taxon>Bacilli</taxon>
        <taxon>Bacillales</taxon>
        <taxon>Caryophanaceae</taxon>
        <taxon>Ureibacillus</taxon>
    </lineage>
</organism>
<gene>
    <name evidence="1" type="ORF">HNR36_000168</name>
</gene>
<evidence type="ECO:0000313" key="1">
    <source>
        <dbReference type="EMBL" id="MBB5147787.1"/>
    </source>
</evidence>
<proteinExistence type="predicted"/>
<accession>A0A840PPL1</accession>
<protein>
    <submittedName>
        <fullName evidence="1">Iron complex transport system ATP-binding protein</fullName>
    </submittedName>
</protein>
<dbReference type="PANTHER" id="PTHR35336:SF5">
    <property type="entry name" value="ADENOSYLCOBINAMIDE AMIDOHYDROLASE"/>
    <property type="match status" value="1"/>
</dbReference>
<reference evidence="1 2" key="1">
    <citation type="submission" date="2020-08" db="EMBL/GenBank/DDBJ databases">
        <title>Genomic Encyclopedia of Type Strains, Phase IV (KMG-IV): sequencing the most valuable type-strain genomes for metagenomic binning, comparative biology and taxonomic classification.</title>
        <authorList>
            <person name="Goeker M."/>
        </authorList>
    </citation>
    <scope>NUCLEOTIDE SEQUENCE [LARGE SCALE GENOMIC DNA]</scope>
    <source>
        <strain evidence="1 2">DSM 10633</strain>
    </source>
</reference>
<dbReference type="InterPro" id="IPR002808">
    <property type="entry name" value="AdoCbi_amidolase"/>
</dbReference>
<keyword evidence="1" id="KW-0547">Nucleotide-binding</keyword>
<dbReference type="Pfam" id="PF01955">
    <property type="entry name" value="CbiZ"/>
    <property type="match status" value="1"/>
</dbReference>
<dbReference type="PANTHER" id="PTHR35336">
    <property type="entry name" value="ADENOSYLCOBINAMIDE AMIDOHYDROLASE"/>
    <property type="match status" value="1"/>
</dbReference>